<reference evidence="1 2" key="1">
    <citation type="submission" date="2017-06" db="EMBL/GenBank/DDBJ databases">
        <title>Ensifer strains isolated from leguminous trees and herbs display diverse denitrification phenotypes with some acting as strong N2O sinks.</title>
        <authorList>
            <person name="Woliy K."/>
            <person name="Mania D."/>
            <person name="Bakken L.R."/>
            <person name="Frostegard A."/>
        </authorList>
    </citation>
    <scope>NUCLEOTIDE SEQUENCE [LARGE SCALE GENOMIC DNA]</scope>
    <source>
        <strain evidence="1 2">AC50a</strain>
    </source>
</reference>
<dbReference type="EMBL" id="NJGD01000002">
    <property type="protein sequence ID" value="PJR16190.1"/>
    <property type="molecule type" value="Genomic_DNA"/>
</dbReference>
<accession>A0A2J0Z6Q4</accession>
<proteinExistence type="predicted"/>
<protein>
    <submittedName>
        <fullName evidence="1">Uncharacterized protein</fullName>
    </submittedName>
</protein>
<evidence type="ECO:0000313" key="1">
    <source>
        <dbReference type="EMBL" id="PJR16190.1"/>
    </source>
</evidence>
<comment type="caution">
    <text evidence="1">The sequence shown here is derived from an EMBL/GenBank/DDBJ whole genome shotgun (WGS) entry which is preliminary data.</text>
</comment>
<dbReference type="AlphaFoldDB" id="A0A2J0Z6Q4"/>
<evidence type="ECO:0000313" key="2">
    <source>
        <dbReference type="Proteomes" id="UP000231987"/>
    </source>
</evidence>
<sequence>MEAKRDAVCGRDLVTGIQQRRVCGAEEPFRPKDLVWLDSCDKHRNEEPGMMRKSVCGFPPPHDFRLIRPKIIVI</sequence>
<name>A0A2J0Z6Q4_RHIML</name>
<organism evidence="1 2">
    <name type="scientific">Rhizobium meliloti</name>
    <name type="common">Ensifer meliloti</name>
    <name type="synonym">Sinorhizobium meliloti</name>
    <dbReference type="NCBI Taxonomy" id="382"/>
    <lineage>
        <taxon>Bacteria</taxon>
        <taxon>Pseudomonadati</taxon>
        <taxon>Pseudomonadota</taxon>
        <taxon>Alphaproteobacteria</taxon>
        <taxon>Hyphomicrobiales</taxon>
        <taxon>Rhizobiaceae</taxon>
        <taxon>Sinorhizobium/Ensifer group</taxon>
        <taxon>Sinorhizobium</taxon>
    </lineage>
</organism>
<gene>
    <name evidence="1" type="ORF">CEJ86_05195</name>
</gene>
<dbReference type="Proteomes" id="UP000231987">
    <property type="component" value="Unassembled WGS sequence"/>
</dbReference>